<proteinExistence type="predicted"/>
<dbReference type="SUPFAM" id="SSF55729">
    <property type="entry name" value="Acyl-CoA N-acyltransferases (Nat)"/>
    <property type="match status" value="1"/>
</dbReference>
<dbReference type="GO" id="GO:0016747">
    <property type="term" value="F:acyltransferase activity, transferring groups other than amino-acyl groups"/>
    <property type="evidence" value="ECO:0007669"/>
    <property type="project" value="InterPro"/>
</dbReference>
<dbReference type="InParanoid" id="A0A414NH09"/>
<dbReference type="CDD" id="cd04301">
    <property type="entry name" value="NAT_SF"/>
    <property type="match status" value="1"/>
</dbReference>
<dbReference type="PANTHER" id="PTHR43877">
    <property type="entry name" value="AMINOALKYLPHOSPHONATE N-ACETYLTRANSFERASE-RELATED-RELATED"/>
    <property type="match status" value="1"/>
</dbReference>
<comment type="caution">
    <text evidence="4">The sequence shown here is derived from an EMBL/GenBank/DDBJ whole genome shotgun (WGS) entry which is preliminary data.</text>
</comment>
<dbReference type="Pfam" id="PF00583">
    <property type="entry name" value="Acetyltransf_1"/>
    <property type="match status" value="1"/>
</dbReference>
<evidence type="ECO:0000259" key="3">
    <source>
        <dbReference type="PROSITE" id="PS51186"/>
    </source>
</evidence>
<organism evidence="4 5">
    <name type="scientific">Collinsella intestinalis</name>
    <dbReference type="NCBI Taxonomy" id="147207"/>
    <lineage>
        <taxon>Bacteria</taxon>
        <taxon>Bacillati</taxon>
        <taxon>Actinomycetota</taxon>
        <taxon>Coriobacteriia</taxon>
        <taxon>Coriobacteriales</taxon>
        <taxon>Coriobacteriaceae</taxon>
        <taxon>Collinsella</taxon>
    </lineage>
</organism>
<evidence type="ECO:0000256" key="2">
    <source>
        <dbReference type="ARBA" id="ARBA00023315"/>
    </source>
</evidence>
<dbReference type="InterPro" id="IPR016181">
    <property type="entry name" value="Acyl_CoA_acyltransferase"/>
</dbReference>
<dbReference type="RefSeq" id="WP_118103682.1">
    <property type="nucleotide sequence ID" value="NZ_CABJEU010000001.1"/>
</dbReference>
<dbReference type="InterPro" id="IPR050832">
    <property type="entry name" value="Bact_Acetyltransf"/>
</dbReference>
<dbReference type="PROSITE" id="PS51186">
    <property type="entry name" value="GNAT"/>
    <property type="match status" value="1"/>
</dbReference>
<dbReference type="InterPro" id="IPR000182">
    <property type="entry name" value="GNAT_dom"/>
</dbReference>
<reference evidence="4 5" key="1">
    <citation type="submission" date="2018-08" db="EMBL/GenBank/DDBJ databases">
        <title>A genome reference for cultivated species of the human gut microbiota.</title>
        <authorList>
            <person name="Zou Y."/>
            <person name="Xue W."/>
            <person name="Luo G."/>
        </authorList>
    </citation>
    <scope>NUCLEOTIDE SEQUENCE [LARGE SCALE GENOMIC DNA]</scope>
    <source>
        <strain evidence="4 5">AM25-33</strain>
    </source>
</reference>
<keyword evidence="1 4" id="KW-0808">Transferase</keyword>
<dbReference type="AlphaFoldDB" id="A0A414NH09"/>
<dbReference type="Proteomes" id="UP000283983">
    <property type="component" value="Unassembled WGS sequence"/>
</dbReference>
<accession>A0A414NH09</accession>
<keyword evidence="5" id="KW-1185">Reference proteome</keyword>
<gene>
    <name evidence="4" type="ORF">DW682_05115</name>
</gene>
<sequence>MTINPGEFTFRAACHEDLDEFADLYCTLWTNSLRNRGDFEDAMLAGRYNISMQFNRSPITIVAEAGGKPIALCCVGVFDDGKPRVNEYWHERYEDLLAQATARLEQGGDERLAGCLFGDTREKATADRFAATGNEFAQAQINLLIIRPEFQGKGLGGELLRRARTAIREAGCTKFFLMTDSESDWHFYDHIGMTRIAEDHSQDTGDGFTVYMYGDEA</sequence>
<evidence type="ECO:0000313" key="5">
    <source>
        <dbReference type="Proteomes" id="UP000283983"/>
    </source>
</evidence>
<dbReference type="EMBL" id="QSLJ01000001">
    <property type="protein sequence ID" value="RHF39050.1"/>
    <property type="molecule type" value="Genomic_DNA"/>
</dbReference>
<feature type="domain" description="N-acetyltransferase" evidence="3">
    <location>
        <begin position="8"/>
        <end position="217"/>
    </location>
</feature>
<name>A0A414NH09_9ACTN</name>
<protein>
    <submittedName>
        <fullName evidence="4">GNAT family N-acetyltransferase</fullName>
    </submittedName>
</protein>
<keyword evidence="2" id="KW-0012">Acyltransferase</keyword>
<evidence type="ECO:0000256" key="1">
    <source>
        <dbReference type="ARBA" id="ARBA00022679"/>
    </source>
</evidence>
<evidence type="ECO:0000313" key="4">
    <source>
        <dbReference type="EMBL" id="RHF39050.1"/>
    </source>
</evidence>
<dbReference type="Gene3D" id="3.40.630.30">
    <property type="match status" value="1"/>
</dbReference>